<dbReference type="GO" id="GO:0006351">
    <property type="term" value="P:DNA-templated transcription"/>
    <property type="evidence" value="ECO:0007669"/>
    <property type="project" value="InterPro"/>
</dbReference>
<evidence type="ECO:0000256" key="6">
    <source>
        <dbReference type="ARBA" id="ARBA00023242"/>
    </source>
</evidence>
<protein>
    <submittedName>
        <fullName evidence="9">General transcription factor IIH subunit 1-like</fullName>
    </submittedName>
</protein>
<sequence>MSDKSEDILLQINDVKYKKNNGQLCIAHKKIGWIMDKTDSFAVSVPYTTIKTQKISPEGKPKVQLQIILNDQSTHIFHFTNPSGREKQVEERNQVKERLSQLLSASKRQPPNELLEKKRILEENPRLHRLYQDLVPKNLLQPEEFWREIAAAYKKNLTPNMEMGISGAFLADIKPQTDGTNGKVLYNLTPEIMLAVFKTYPAVKKKHDDYVPHRMTESEFWTRFFQSHYYSAHTTSRSEEVFSECTKYDDKEWSKDLGKIVSDPILNLDNIYETPAYASTQNSSSNAGSNYMHATMIKRFNQHSQNILKAQTRSEADRLYDEMVAKNPDALTNGTAPPVPQTKNKKVNWRGCRKSCKPAAAHQLDELNEELSRAVAQWTPDLRSAQNPQLAHKTLQLVSERCREGRADTPHTNGVVEELPQDLRRDLCAVYSSGGELLRHFWSCFPPRNAQLIAKLHTLHTTLNNYHQATLRPFQEKAIRDYNCRSGLLDHLVYMFHTANTKYENWKSRYAPR</sequence>
<comment type="subcellular location">
    <subcellularLocation>
        <location evidence="1">Nucleus</location>
    </subcellularLocation>
</comment>
<dbReference type="SUPFAM" id="SSF140383">
    <property type="entry name" value="BSD domain-like"/>
    <property type="match status" value="2"/>
</dbReference>
<dbReference type="OrthoDB" id="360521at2759"/>
<dbReference type="InterPro" id="IPR005607">
    <property type="entry name" value="BSD_dom"/>
</dbReference>
<proteinExistence type="inferred from homology"/>
<accession>A0A979FJH7</accession>
<dbReference type="KEGG" id="hazt:108664282"/>
<dbReference type="InterPro" id="IPR027079">
    <property type="entry name" value="Tfb1/GTF2H1"/>
</dbReference>
<dbReference type="InterPro" id="IPR013876">
    <property type="entry name" value="TFIIH_BTF_p62_N"/>
</dbReference>
<evidence type="ECO:0000313" key="9">
    <source>
        <dbReference type="RefSeq" id="XP_047737140.1"/>
    </source>
</evidence>
<feature type="domain" description="BSD" evidence="7">
    <location>
        <begin position="180"/>
        <end position="232"/>
    </location>
</feature>
<dbReference type="RefSeq" id="XP_047737140.1">
    <property type="nucleotide sequence ID" value="XM_047881184.1"/>
</dbReference>
<dbReference type="Pfam" id="PF03909">
    <property type="entry name" value="BSD"/>
    <property type="match status" value="1"/>
</dbReference>
<dbReference type="AlphaFoldDB" id="A0A979FJH7"/>
<evidence type="ECO:0000259" key="7">
    <source>
        <dbReference type="PROSITE" id="PS50858"/>
    </source>
</evidence>
<evidence type="ECO:0000256" key="5">
    <source>
        <dbReference type="ARBA" id="ARBA00023163"/>
    </source>
</evidence>
<dbReference type="InterPro" id="IPR011993">
    <property type="entry name" value="PH-like_dom_sf"/>
</dbReference>
<keyword evidence="4" id="KW-0805">Transcription regulation</keyword>
<reference evidence="9" key="1">
    <citation type="submission" date="2025-08" db="UniProtKB">
        <authorList>
            <consortium name="RefSeq"/>
        </authorList>
    </citation>
    <scope>IDENTIFICATION</scope>
    <source>
        <tissue evidence="9">Whole organism</tissue>
    </source>
</reference>
<evidence type="ECO:0000256" key="3">
    <source>
        <dbReference type="ARBA" id="ARBA00022737"/>
    </source>
</evidence>
<evidence type="ECO:0000256" key="2">
    <source>
        <dbReference type="ARBA" id="ARBA00009448"/>
    </source>
</evidence>
<gene>
    <name evidence="9" type="primary">LOC108664282</name>
</gene>
<keyword evidence="8" id="KW-1185">Reference proteome</keyword>
<dbReference type="InterPro" id="IPR035925">
    <property type="entry name" value="BSD_dom_sf"/>
</dbReference>
<comment type="similarity">
    <text evidence="2">Belongs to the TFB1 family.</text>
</comment>
<dbReference type="Gene3D" id="6.10.140.1200">
    <property type="match status" value="1"/>
</dbReference>
<feature type="domain" description="BSD" evidence="7">
    <location>
        <begin position="113"/>
        <end position="147"/>
    </location>
</feature>
<evidence type="ECO:0000313" key="8">
    <source>
        <dbReference type="Proteomes" id="UP000694843"/>
    </source>
</evidence>
<name>A0A979FJH7_HYAAZ</name>
<keyword evidence="3" id="KW-0677">Repeat</keyword>
<keyword evidence="5" id="KW-0804">Transcription</keyword>
<dbReference type="GO" id="GO:0000439">
    <property type="term" value="C:transcription factor TFIIH core complex"/>
    <property type="evidence" value="ECO:0007669"/>
    <property type="project" value="InterPro"/>
</dbReference>
<dbReference type="Gene3D" id="1.10.3970.10">
    <property type="entry name" value="BSD domain"/>
    <property type="match status" value="1"/>
</dbReference>
<keyword evidence="6" id="KW-0539">Nucleus</keyword>
<dbReference type="SMART" id="SM00751">
    <property type="entry name" value="BSD"/>
    <property type="match status" value="2"/>
</dbReference>
<dbReference type="PROSITE" id="PS50858">
    <property type="entry name" value="BSD"/>
    <property type="match status" value="2"/>
</dbReference>
<dbReference type="Pfam" id="PF08567">
    <property type="entry name" value="PH_TFIIH"/>
    <property type="match status" value="1"/>
</dbReference>
<dbReference type="SUPFAM" id="SSF50729">
    <property type="entry name" value="PH domain-like"/>
    <property type="match status" value="1"/>
</dbReference>
<dbReference type="GO" id="GO:0006289">
    <property type="term" value="P:nucleotide-excision repair"/>
    <property type="evidence" value="ECO:0007669"/>
    <property type="project" value="InterPro"/>
</dbReference>
<dbReference type="Proteomes" id="UP000694843">
    <property type="component" value="Unplaced"/>
</dbReference>
<organism evidence="8 9">
    <name type="scientific">Hyalella azteca</name>
    <name type="common">Amphipod</name>
    <dbReference type="NCBI Taxonomy" id="294128"/>
    <lineage>
        <taxon>Eukaryota</taxon>
        <taxon>Metazoa</taxon>
        <taxon>Ecdysozoa</taxon>
        <taxon>Arthropoda</taxon>
        <taxon>Crustacea</taxon>
        <taxon>Multicrustacea</taxon>
        <taxon>Malacostraca</taxon>
        <taxon>Eumalacostraca</taxon>
        <taxon>Peracarida</taxon>
        <taxon>Amphipoda</taxon>
        <taxon>Senticaudata</taxon>
        <taxon>Talitrida</taxon>
        <taxon>Talitroidea</taxon>
        <taxon>Hyalellidae</taxon>
        <taxon>Hyalella</taxon>
    </lineage>
</organism>
<dbReference type="PANTHER" id="PTHR12856">
    <property type="entry name" value="TRANSCRIPTION INITIATION FACTOR IIH-RELATED"/>
    <property type="match status" value="1"/>
</dbReference>
<dbReference type="OMA" id="PHEMTEQ"/>
<evidence type="ECO:0000256" key="4">
    <source>
        <dbReference type="ARBA" id="ARBA00023015"/>
    </source>
</evidence>
<evidence type="ECO:0000256" key="1">
    <source>
        <dbReference type="ARBA" id="ARBA00004123"/>
    </source>
</evidence>
<dbReference type="Gene3D" id="2.30.29.30">
    <property type="entry name" value="Pleckstrin-homology domain (PH domain)/Phosphotyrosine-binding domain (PTB)"/>
    <property type="match status" value="1"/>
</dbReference>
<dbReference type="GeneID" id="108664282"/>
<dbReference type="CDD" id="cd13229">
    <property type="entry name" value="PH_TFIIH"/>
    <property type="match status" value="1"/>
</dbReference>
<dbReference type="CTD" id="36598"/>